<protein>
    <recommendedName>
        <fullName evidence="5">Thiamine diphosphokinase</fullName>
        <ecNumber evidence="5">2.7.6.2</ecNumber>
    </recommendedName>
</protein>
<dbReference type="InterPro" id="IPR006282">
    <property type="entry name" value="Thi_PPkinase"/>
</dbReference>
<dbReference type="InterPro" id="IPR036759">
    <property type="entry name" value="TPK_catalytic_sf"/>
</dbReference>
<reference evidence="8 9" key="1">
    <citation type="submission" date="2018-07" db="EMBL/GenBank/DDBJ databases">
        <title>Campylobacter zealandensis sp. nov., isolated from birds and water in New Zealand.</title>
        <authorList>
            <person name="Wilkinson D.A."/>
            <person name="Biggs P.J."/>
            <person name="French N.P."/>
            <person name="Midwinter A.C."/>
        </authorList>
    </citation>
    <scope>NUCLEOTIDE SEQUENCE [LARGE SCALE GENOMIC DNA]</scope>
    <source>
        <strain evidence="8 9">B423b</strain>
    </source>
</reference>
<evidence type="ECO:0000256" key="2">
    <source>
        <dbReference type="ARBA" id="ARBA00022741"/>
    </source>
</evidence>
<dbReference type="GO" id="GO:0006772">
    <property type="term" value="P:thiamine metabolic process"/>
    <property type="evidence" value="ECO:0007669"/>
    <property type="project" value="UniProtKB-UniRule"/>
</dbReference>
<dbReference type="OrthoDB" id="7057856at2"/>
<dbReference type="GO" id="GO:0005524">
    <property type="term" value="F:ATP binding"/>
    <property type="evidence" value="ECO:0007669"/>
    <property type="project" value="UniProtKB-KW"/>
</dbReference>
<dbReference type="GO" id="GO:0004788">
    <property type="term" value="F:thiamine diphosphokinase activity"/>
    <property type="evidence" value="ECO:0007669"/>
    <property type="project" value="UniProtKB-UniRule"/>
</dbReference>
<comment type="caution">
    <text evidence="8">The sequence shown here is derived from an EMBL/GenBank/DDBJ whole genome shotgun (WGS) entry which is preliminary data.</text>
</comment>
<keyword evidence="1 8" id="KW-0808">Transferase</keyword>
<dbReference type="NCBIfam" id="TIGR01378">
    <property type="entry name" value="thi_PPkinase"/>
    <property type="match status" value="1"/>
</dbReference>
<dbReference type="EMBL" id="QPGR01000006">
    <property type="protein sequence ID" value="TBR81206.1"/>
    <property type="molecule type" value="Genomic_DNA"/>
</dbReference>
<keyword evidence="2" id="KW-0547">Nucleotide-binding</keyword>
<feature type="domain" description="Thiamin pyrophosphokinase catalytic" evidence="6">
    <location>
        <begin position="20"/>
        <end position="123"/>
    </location>
</feature>
<dbReference type="Proteomes" id="UP000292583">
    <property type="component" value="Unassembled WGS sequence"/>
</dbReference>
<dbReference type="Pfam" id="PF21275">
    <property type="entry name" value="Thi_PPkinase_C"/>
    <property type="match status" value="1"/>
</dbReference>
<dbReference type="InterPro" id="IPR053149">
    <property type="entry name" value="TPK"/>
</dbReference>
<organism evidence="8 9">
    <name type="scientific">Campylobacter novaezeelandiae</name>
    <dbReference type="NCBI Taxonomy" id="2267891"/>
    <lineage>
        <taxon>Bacteria</taxon>
        <taxon>Pseudomonadati</taxon>
        <taxon>Campylobacterota</taxon>
        <taxon>Epsilonproteobacteria</taxon>
        <taxon>Campylobacterales</taxon>
        <taxon>Campylobacteraceae</taxon>
        <taxon>Campylobacter</taxon>
    </lineage>
</organism>
<proteinExistence type="predicted"/>
<dbReference type="SUPFAM" id="SSF63999">
    <property type="entry name" value="Thiamin pyrophosphokinase, catalytic domain"/>
    <property type="match status" value="1"/>
</dbReference>
<dbReference type="PANTHER" id="PTHR41299">
    <property type="entry name" value="THIAMINE PYROPHOSPHOKINASE"/>
    <property type="match status" value="1"/>
</dbReference>
<dbReference type="InterPro" id="IPR007371">
    <property type="entry name" value="TPK_catalytic"/>
</dbReference>
<gene>
    <name evidence="8" type="ORF">DU473_03725</name>
</gene>
<dbReference type="GO" id="GO:0016301">
    <property type="term" value="F:kinase activity"/>
    <property type="evidence" value="ECO:0007669"/>
    <property type="project" value="UniProtKB-KW"/>
</dbReference>
<dbReference type="Gene3D" id="3.40.50.10240">
    <property type="entry name" value="Thiamin pyrophosphokinase, catalytic domain"/>
    <property type="match status" value="1"/>
</dbReference>
<accession>A0A4Q9JUP3</accession>
<evidence type="ECO:0000256" key="3">
    <source>
        <dbReference type="ARBA" id="ARBA00022777"/>
    </source>
</evidence>
<keyword evidence="9" id="KW-1185">Reference proteome</keyword>
<dbReference type="GO" id="GO:0009229">
    <property type="term" value="P:thiamine diphosphate biosynthetic process"/>
    <property type="evidence" value="ECO:0007669"/>
    <property type="project" value="InterPro"/>
</dbReference>
<evidence type="ECO:0000256" key="1">
    <source>
        <dbReference type="ARBA" id="ARBA00022679"/>
    </source>
</evidence>
<feature type="domain" description="Thiamin pyrophosphokinase-like substrate-binding" evidence="7">
    <location>
        <begin position="129"/>
        <end position="195"/>
    </location>
</feature>
<keyword evidence="4" id="KW-0067">ATP-binding</keyword>
<evidence type="ECO:0000259" key="6">
    <source>
        <dbReference type="Pfam" id="PF04263"/>
    </source>
</evidence>
<dbReference type="RefSeq" id="WP_131186541.1">
    <property type="nucleotide sequence ID" value="NZ_QPGR01000006.1"/>
</dbReference>
<keyword evidence="3 8" id="KW-0418">Kinase</keyword>
<sequence length="206" mass="23555">MKAYIIANGTFPKKKFLINELKNAPFVIVCDGAIKHIDRLNIRVDVIIGDLDSIDKKLKEKYFKKIVYVPDQMSNDLSKAFYYGLNLGFDEFIILGATGKREDHTLGNISLLLLYTKSCKNIIMKSDYGEFEVVKTPCKISSVKGQQISIFCFDSRIKISSKNLKYPLKELSLPLLASATLNEALEDNFYIRTNKICELLIYKKYL</sequence>
<evidence type="ECO:0000256" key="4">
    <source>
        <dbReference type="ARBA" id="ARBA00022840"/>
    </source>
</evidence>
<evidence type="ECO:0000259" key="7">
    <source>
        <dbReference type="Pfam" id="PF21275"/>
    </source>
</evidence>
<dbReference type="InterPro" id="IPR049442">
    <property type="entry name" value="Thi_PPkinase-like_C"/>
</dbReference>
<evidence type="ECO:0000313" key="8">
    <source>
        <dbReference type="EMBL" id="TBR81206.1"/>
    </source>
</evidence>
<dbReference type="Pfam" id="PF04263">
    <property type="entry name" value="TPK_catalytic"/>
    <property type="match status" value="1"/>
</dbReference>
<dbReference type="CDD" id="cd07995">
    <property type="entry name" value="TPK"/>
    <property type="match status" value="1"/>
</dbReference>
<dbReference type="PANTHER" id="PTHR41299:SF1">
    <property type="entry name" value="THIAMINE PYROPHOSPHOKINASE"/>
    <property type="match status" value="1"/>
</dbReference>
<dbReference type="EC" id="2.7.6.2" evidence="5"/>
<evidence type="ECO:0000313" key="9">
    <source>
        <dbReference type="Proteomes" id="UP000292583"/>
    </source>
</evidence>
<name>A0A4Q9JUP3_9BACT</name>
<dbReference type="AlphaFoldDB" id="A0A4Q9JUP3"/>
<evidence type="ECO:0000256" key="5">
    <source>
        <dbReference type="NCBIfam" id="TIGR01378"/>
    </source>
</evidence>